<keyword evidence="5" id="KW-1133">Transmembrane helix</keyword>
<feature type="region of interest" description="Disordered" evidence="4">
    <location>
        <begin position="400"/>
        <end position="421"/>
    </location>
</feature>
<dbReference type="Gene3D" id="3.30.565.10">
    <property type="entry name" value="Histidine kinase-like ATPase, C-terminal domain"/>
    <property type="match status" value="1"/>
</dbReference>
<feature type="transmembrane region" description="Helical" evidence="5">
    <location>
        <begin position="139"/>
        <end position="159"/>
    </location>
</feature>
<feature type="transmembrane region" description="Helical" evidence="5">
    <location>
        <begin position="117"/>
        <end position="134"/>
    </location>
</feature>
<feature type="domain" description="Histidine kinase" evidence="6">
    <location>
        <begin position="369"/>
        <end position="599"/>
    </location>
</feature>
<dbReference type="InterPro" id="IPR036890">
    <property type="entry name" value="HATPase_C_sf"/>
</dbReference>
<evidence type="ECO:0000313" key="8">
    <source>
        <dbReference type="Proteomes" id="UP000664554"/>
    </source>
</evidence>
<dbReference type="SMART" id="SM00387">
    <property type="entry name" value="HATPase_c"/>
    <property type="match status" value="1"/>
</dbReference>
<name>A0ABS3NQV8_9GAMM</name>
<protein>
    <recommendedName>
        <fullName evidence="2">histidine kinase</fullName>
        <ecNumber evidence="2">2.7.13.3</ecNumber>
    </recommendedName>
</protein>
<keyword evidence="8" id="KW-1185">Reference proteome</keyword>
<dbReference type="CDD" id="cd00082">
    <property type="entry name" value="HisKA"/>
    <property type="match status" value="1"/>
</dbReference>
<dbReference type="InterPro" id="IPR003661">
    <property type="entry name" value="HisK_dim/P_dom"/>
</dbReference>
<keyword evidence="5" id="KW-0472">Membrane</keyword>
<accession>A0ABS3NQV8</accession>
<dbReference type="RefSeq" id="WP_207992164.1">
    <property type="nucleotide sequence ID" value="NZ_JAGBKM010000023.1"/>
</dbReference>
<sequence>MKPAAKKITAIVRLLQHGDTLPVEQLRKLGLIYNTYRLVLSAFFLLMVYIETKSDASQFLPSLVQQTALAFYLVISLILLALFYVTTKQQRQQLALGLVLDVVILSLLLYTSGAPDLQLTMLYMVVVAASFMLLRGAKALAITLLAIIFVIYQQFFYAIANSFSLTNLGDALLMSASFLAVGLLSWSISQRLVQVERFALRQAEEVERLNAINKEVISHMLNGVMVIDQQHIVLANHATYQLLGMTEVQDSMSLSVPIYSSEHLQEPGNLRQRQRKFKNHHNPLTEFEQQLGQLHDKLLNNCLSVAPEQTHSFIYELPKTADTSLVGKLRVQVIPLKDGSQLVLLEDLRREQANAQQLKLAYLGQLTASIAHEIRNPLAAISQASQLLMEDVFDSSDPIGKGFSDSNQADDTSLQPTSTSNSDANIELYQMIFEQTKRVNRIIEDVLKLSRQQSPHKKTIELAVWVPLLLENHFRNHDVFLKISKQPVIEFDIHQLEQILINLINNGLFYSSQSHPHAYVEVEIYHVNDDVIIDVLDDGKGVSVDDIEHLFDPFFTTDKNGTGLGLYLSQAFSEANHARLLYVEQHEKTCFRLIVPKGTYSTE</sequence>
<evidence type="ECO:0000256" key="5">
    <source>
        <dbReference type="SAM" id="Phobius"/>
    </source>
</evidence>
<dbReference type="InterPro" id="IPR004358">
    <property type="entry name" value="Sig_transdc_His_kin-like_C"/>
</dbReference>
<dbReference type="EC" id="2.7.13.3" evidence="2"/>
<dbReference type="Proteomes" id="UP000664554">
    <property type="component" value="Unassembled WGS sequence"/>
</dbReference>
<feature type="transmembrane region" description="Helical" evidence="5">
    <location>
        <begin position="31"/>
        <end position="50"/>
    </location>
</feature>
<dbReference type="PRINTS" id="PR00344">
    <property type="entry name" value="BCTRLSENSOR"/>
</dbReference>
<evidence type="ECO:0000256" key="2">
    <source>
        <dbReference type="ARBA" id="ARBA00012438"/>
    </source>
</evidence>
<dbReference type="SMART" id="SM00388">
    <property type="entry name" value="HisKA"/>
    <property type="match status" value="1"/>
</dbReference>
<evidence type="ECO:0000259" key="6">
    <source>
        <dbReference type="PROSITE" id="PS50109"/>
    </source>
</evidence>
<keyword evidence="5" id="KW-0812">Transmembrane</keyword>
<comment type="caution">
    <text evidence="7">The sequence shown here is derived from an EMBL/GenBank/DDBJ whole genome shotgun (WGS) entry which is preliminary data.</text>
</comment>
<dbReference type="PROSITE" id="PS50109">
    <property type="entry name" value="HIS_KIN"/>
    <property type="match status" value="1"/>
</dbReference>
<dbReference type="PANTHER" id="PTHR43065">
    <property type="entry name" value="SENSOR HISTIDINE KINASE"/>
    <property type="match status" value="1"/>
</dbReference>
<dbReference type="Pfam" id="PF02518">
    <property type="entry name" value="HATPase_c"/>
    <property type="match status" value="1"/>
</dbReference>
<feature type="transmembrane region" description="Helical" evidence="5">
    <location>
        <begin position="94"/>
        <end position="111"/>
    </location>
</feature>
<dbReference type="Gene3D" id="1.10.287.130">
    <property type="match status" value="1"/>
</dbReference>
<comment type="catalytic activity">
    <reaction evidence="1">
        <text>ATP + protein L-histidine = ADP + protein N-phospho-L-histidine.</text>
        <dbReference type="EC" id="2.7.13.3"/>
    </reaction>
</comment>
<dbReference type="SUPFAM" id="SSF47384">
    <property type="entry name" value="Homodimeric domain of signal transducing histidine kinase"/>
    <property type="match status" value="1"/>
</dbReference>
<dbReference type="GO" id="GO:0016301">
    <property type="term" value="F:kinase activity"/>
    <property type="evidence" value="ECO:0007669"/>
    <property type="project" value="UniProtKB-KW"/>
</dbReference>
<evidence type="ECO:0000256" key="1">
    <source>
        <dbReference type="ARBA" id="ARBA00000085"/>
    </source>
</evidence>
<feature type="transmembrane region" description="Helical" evidence="5">
    <location>
        <begin position="70"/>
        <end position="87"/>
    </location>
</feature>
<feature type="transmembrane region" description="Helical" evidence="5">
    <location>
        <begin position="171"/>
        <end position="188"/>
    </location>
</feature>
<keyword evidence="3" id="KW-0597">Phosphoprotein</keyword>
<organism evidence="7 8">
    <name type="scientific">Psychrobacter coccoides</name>
    <dbReference type="NCBI Taxonomy" id="2818440"/>
    <lineage>
        <taxon>Bacteria</taxon>
        <taxon>Pseudomonadati</taxon>
        <taxon>Pseudomonadota</taxon>
        <taxon>Gammaproteobacteria</taxon>
        <taxon>Moraxellales</taxon>
        <taxon>Moraxellaceae</taxon>
        <taxon>Psychrobacter</taxon>
    </lineage>
</organism>
<feature type="compositionally biased region" description="Polar residues" evidence="4">
    <location>
        <begin position="404"/>
        <end position="421"/>
    </location>
</feature>
<dbReference type="PANTHER" id="PTHR43065:SF52">
    <property type="entry name" value="SENSOR PROTEIN KINASE PILS"/>
    <property type="match status" value="1"/>
</dbReference>
<evidence type="ECO:0000256" key="3">
    <source>
        <dbReference type="ARBA" id="ARBA00022553"/>
    </source>
</evidence>
<evidence type="ECO:0000313" key="7">
    <source>
        <dbReference type="EMBL" id="MBO1531797.1"/>
    </source>
</evidence>
<dbReference type="InterPro" id="IPR003594">
    <property type="entry name" value="HATPase_dom"/>
</dbReference>
<dbReference type="EMBL" id="JAGBKM010000023">
    <property type="protein sequence ID" value="MBO1531797.1"/>
    <property type="molecule type" value="Genomic_DNA"/>
</dbReference>
<gene>
    <name evidence="7" type="ORF">J3492_11320</name>
</gene>
<keyword evidence="7" id="KW-0418">Kinase</keyword>
<dbReference type="Pfam" id="PF00512">
    <property type="entry name" value="HisKA"/>
    <property type="match status" value="1"/>
</dbReference>
<dbReference type="InterPro" id="IPR005467">
    <property type="entry name" value="His_kinase_dom"/>
</dbReference>
<dbReference type="InterPro" id="IPR036097">
    <property type="entry name" value="HisK_dim/P_sf"/>
</dbReference>
<dbReference type="Pfam" id="PF25323">
    <property type="entry name" value="6TM_PilS"/>
    <property type="match status" value="1"/>
</dbReference>
<reference evidence="7 8" key="1">
    <citation type="submission" date="2021-03" db="EMBL/GenBank/DDBJ databases">
        <authorList>
            <person name="Shang D.-D."/>
            <person name="Du Z.-J."/>
            <person name="Chen G.-J."/>
        </authorList>
    </citation>
    <scope>NUCLEOTIDE SEQUENCE [LARGE SCALE GENOMIC DNA]</scope>
    <source>
        <strain evidence="7 8">F1192</strain>
    </source>
</reference>
<evidence type="ECO:0000256" key="4">
    <source>
        <dbReference type="SAM" id="MobiDB-lite"/>
    </source>
</evidence>
<proteinExistence type="predicted"/>
<dbReference type="SUPFAM" id="SSF55874">
    <property type="entry name" value="ATPase domain of HSP90 chaperone/DNA topoisomerase II/histidine kinase"/>
    <property type="match status" value="1"/>
</dbReference>
<keyword evidence="7" id="KW-0808">Transferase</keyword>